<dbReference type="PROSITE" id="PS50850">
    <property type="entry name" value="MFS"/>
    <property type="match status" value="1"/>
</dbReference>
<dbReference type="SUPFAM" id="SSF103473">
    <property type="entry name" value="MFS general substrate transporter"/>
    <property type="match status" value="1"/>
</dbReference>
<evidence type="ECO:0000313" key="9">
    <source>
        <dbReference type="Proteomes" id="UP000799777"/>
    </source>
</evidence>
<dbReference type="PANTHER" id="PTHR48022:SF41">
    <property type="entry name" value="MAJOR FACILITATOR SUPERFAMILY (MFS) PROFILE DOMAIN-CONTAINING PROTEIN"/>
    <property type="match status" value="1"/>
</dbReference>
<feature type="transmembrane region" description="Helical" evidence="6">
    <location>
        <begin position="405"/>
        <end position="426"/>
    </location>
</feature>
<dbReference type="EMBL" id="ML978175">
    <property type="protein sequence ID" value="KAF2032039.1"/>
    <property type="molecule type" value="Genomic_DNA"/>
</dbReference>
<dbReference type="GO" id="GO:0005351">
    <property type="term" value="F:carbohydrate:proton symporter activity"/>
    <property type="evidence" value="ECO:0007669"/>
    <property type="project" value="TreeGrafter"/>
</dbReference>
<comment type="similarity">
    <text evidence="2">Belongs to the major facilitator superfamily. Sugar transporter (TC 2.A.1.1) family.</text>
</comment>
<evidence type="ECO:0000259" key="7">
    <source>
        <dbReference type="PROSITE" id="PS50850"/>
    </source>
</evidence>
<dbReference type="AlphaFoldDB" id="A0A9P4LQQ9"/>
<feature type="non-terminal residue" evidence="8">
    <location>
        <position position="1"/>
    </location>
</feature>
<organism evidence="8 9">
    <name type="scientific">Setomelanomma holmii</name>
    <dbReference type="NCBI Taxonomy" id="210430"/>
    <lineage>
        <taxon>Eukaryota</taxon>
        <taxon>Fungi</taxon>
        <taxon>Dikarya</taxon>
        <taxon>Ascomycota</taxon>
        <taxon>Pezizomycotina</taxon>
        <taxon>Dothideomycetes</taxon>
        <taxon>Pleosporomycetidae</taxon>
        <taxon>Pleosporales</taxon>
        <taxon>Pleosporineae</taxon>
        <taxon>Phaeosphaeriaceae</taxon>
        <taxon>Setomelanomma</taxon>
    </lineage>
</organism>
<feature type="transmembrane region" description="Helical" evidence="6">
    <location>
        <begin position="338"/>
        <end position="359"/>
    </location>
</feature>
<protein>
    <submittedName>
        <fullName evidence="8">MFS general substrate transporter</fullName>
    </submittedName>
</protein>
<dbReference type="InterPro" id="IPR050360">
    <property type="entry name" value="MFS_Sugar_Transporters"/>
</dbReference>
<evidence type="ECO:0000256" key="2">
    <source>
        <dbReference type="ARBA" id="ARBA00010992"/>
    </source>
</evidence>
<feature type="transmembrane region" description="Helical" evidence="6">
    <location>
        <begin position="12"/>
        <end position="41"/>
    </location>
</feature>
<name>A0A9P4LQQ9_9PLEO</name>
<gene>
    <name evidence="8" type="ORF">EK21DRAFT_47072</name>
</gene>
<dbReference type="GO" id="GO:0016020">
    <property type="term" value="C:membrane"/>
    <property type="evidence" value="ECO:0007669"/>
    <property type="project" value="UniProtKB-SubCell"/>
</dbReference>
<proteinExistence type="inferred from homology"/>
<feature type="transmembrane region" description="Helical" evidence="6">
    <location>
        <begin position="194"/>
        <end position="215"/>
    </location>
</feature>
<dbReference type="PANTHER" id="PTHR48022">
    <property type="entry name" value="PLASTIDIC GLUCOSE TRANSPORTER 4"/>
    <property type="match status" value="1"/>
</dbReference>
<evidence type="ECO:0000256" key="5">
    <source>
        <dbReference type="ARBA" id="ARBA00023136"/>
    </source>
</evidence>
<feature type="transmembrane region" description="Helical" evidence="6">
    <location>
        <begin position="309"/>
        <end position="331"/>
    </location>
</feature>
<keyword evidence="5 6" id="KW-0472">Membrane</keyword>
<comment type="subcellular location">
    <subcellularLocation>
        <location evidence="1">Membrane</location>
        <topology evidence="1">Multi-pass membrane protein</topology>
    </subcellularLocation>
</comment>
<feature type="transmembrane region" description="Helical" evidence="6">
    <location>
        <begin position="438"/>
        <end position="456"/>
    </location>
</feature>
<dbReference type="InterPro" id="IPR020846">
    <property type="entry name" value="MFS_dom"/>
</dbReference>
<accession>A0A9P4LQQ9</accession>
<feature type="transmembrane region" description="Helical" evidence="6">
    <location>
        <begin position="53"/>
        <end position="77"/>
    </location>
</feature>
<dbReference type="Pfam" id="PF00083">
    <property type="entry name" value="Sugar_tr"/>
    <property type="match status" value="1"/>
</dbReference>
<feature type="transmembrane region" description="Helical" evidence="6">
    <location>
        <begin position="365"/>
        <end position="384"/>
    </location>
</feature>
<feature type="non-terminal residue" evidence="8">
    <location>
        <position position="483"/>
    </location>
</feature>
<dbReference type="InterPro" id="IPR005828">
    <property type="entry name" value="MFS_sugar_transport-like"/>
</dbReference>
<dbReference type="Proteomes" id="UP000799777">
    <property type="component" value="Unassembled WGS sequence"/>
</dbReference>
<dbReference type="OrthoDB" id="6612291at2759"/>
<evidence type="ECO:0000313" key="8">
    <source>
        <dbReference type="EMBL" id="KAF2032039.1"/>
    </source>
</evidence>
<evidence type="ECO:0000256" key="4">
    <source>
        <dbReference type="ARBA" id="ARBA00022989"/>
    </source>
</evidence>
<comment type="caution">
    <text evidence="8">The sequence shown here is derived from an EMBL/GenBank/DDBJ whole genome shotgun (WGS) entry which is preliminary data.</text>
</comment>
<evidence type="ECO:0000256" key="1">
    <source>
        <dbReference type="ARBA" id="ARBA00004141"/>
    </source>
</evidence>
<feature type="transmembrane region" description="Helical" evidence="6">
    <location>
        <begin position="274"/>
        <end position="297"/>
    </location>
</feature>
<evidence type="ECO:0000256" key="3">
    <source>
        <dbReference type="ARBA" id="ARBA00022692"/>
    </source>
</evidence>
<dbReference type="Gene3D" id="1.20.1250.20">
    <property type="entry name" value="MFS general substrate transporter like domains"/>
    <property type="match status" value="1"/>
</dbReference>
<evidence type="ECO:0000256" key="6">
    <source>
        <dbReference type="SAM" id="Phobius"/>
    </source>
</evidence>
<keyword evidence="4 6" id="KW-1133">Transmembrane helix</keyword>
<reference evidence="8" key="1">
    <citation type="journal article" date="2020" name="Stud. Mycol.">
        <title>101 Dothideomycetes genomes: a test case for predicting lifestyles and emergence of pathogens.</title>
        <authorList>
            <person name="Haridas S."/>
            <person name="Albert R."/>
            <person name="Binder M."/>
            <person name="Bloem J."/>
            <person name="Labutti K."/>
            <person name="Salamov A."/>
            <person name="Andreopoulos B."/>
            <person name="Baker S."/>
            <person name="Barry K."/>
            <person name="Bills G."/>
            <person name="Bluhm B."/>
            <person name="Cannon C."/>
            <person name="Castanera R."/>
            <person name="Culley D."/>
            <person name="Daum C."/>
            <person name="Ezra D."/>
            <person name="Gonzalez J."/>
            <person name="Henrissat B."/>
            <person name="Kuo A."/>
            <person name="Liang C."/>
            <person name="Lipzen A."/>
            <person name="Lutzoni F."/>
            <person name="Magnuson J."/>
            <person name="Mondo S."/>
            <person name="Nolan M."/>
            <person name="Ohm R."/>
            <person name="Pangilinan J."/>
            <person name="Park H.-J."/>
            <person name="Ramirez L."/>
            <person name="Alfaro M."/>
            <person name="Sun H."/>
            <person name="Tritt A."/>
            <person name="Yoshinaga Y."/>
            <person name="Zwiers L.-H."/>
            <person name="Turgeon B."/>
            <person name="Goodwin S."/>
            <person name="Spatafora J."/>
            <person name="Crous P."/>
            <person name="Grigoriev I."/>
        </authorList>
    </citation>
    <scope>NUCLEOTIDE SEQUENCE</scope>
    <source>
        <strain evidence="8">CBS 110217</strain>
    </source>
</reference>
<dbReference type="InterPro" id="IPR036259">
    <property type="entry name" value="MFS_trans_sf"/>
</dbReference>
<sequence>LWREIKKYPKVVVFCLGLMFSSLVGGYDTAISGNIIALPAFQHDFGEVYDNSWIIPSVWLSLWNVSSAIGLMAGSLIAGWLEDHYGRRMSLLTGTINSAMALVLNYVPNLLSDKTSRRGTYLSGRVLQGGALGIMGSTSQTFMSEIAPPTLQGPAMALLPFGELLGELLGGAVMLAGVDGDSMRSYLNPIASQWAFLIVPIMVVIMIPESPAWLARVKRTASLTRAALIKLHTKKVDVPELQRELEAVVGEFEELEKAVTYVECFKGVNRRRTWIVIFTSAYPIIFGLPLLAQASYFAQNYGMDPDLSLILLIVGIVVGLFANAVGIFILSKVGRRKLILTSISLSTFLWTGMGIAGCWSGTVTIWYSATSMILVVLVNGLGAWPASYAVSSETSALRLRARSQGIGWFSYSLASGVMSFVLPYIYNPDAGNLRARTGFVLAGSCALGFVGTWFLVPEMFNRSAAEIDSMFMLGLPTRAFKGW</sequence>
<keyword evidence="3 6" id="KW-0812">Transmembrane</keyword>
<feature type="domain" description="Major facilitator superfamily (MFS) profile" evidence="7">
    <location>
        <begin position="14"/>
        <end position="460"/>
    </location>
</feature>
<keyword evidence="9" id="KW-1185">Reference proteome</keyword>